<dbReference type="Proteomes" id="UP000507962">
    <property type="component" value="Unassembled WGS sequence"/>
</dbReference>
<feature type="transmembrane region" description="Helical" evidence="1">
    <location>
        <begin position="36"/>
        <end position="54"/>
    </location>
</feature>
<evidence type="ECO:0000313" key="3">
    <source>
        <dbReference type="EMBL" id="VFQ45903.1"/>
    </source>
</evidence>
<evidence type="ECO:0000256" key="1">
    <source>
        <dbReference type="SAM" id="Phobius"/>
    </source>
</evidence>
<keyword evidence="1" id="KW-1133">Transmembrane helix</keyword>
<sequence>MSANWIAPALVTLVCWGLWGFIPKLTTQYISPMSAMIYETIGAAIVGLVVLTLVDFRPEVHVKGVCLGITTGIIGLTGALGFLFAVKSGKVAVVAMFTSMSPIITVALGCLVLKEPVTLKEGLGILSAFAAIFFFAS</sequence>
<dbReference type="EMBL" id="CAADHO010000006">
    <property type="protein sequence ID" value="VFQ45903.1"/>
    <property type="molecule type" value="Genomic_DNA"/>
</dbReference>
<proteinExistence type="predicted"/>
<name>A0A4U8YWU1_9BACT</name>
<dbReference type="RefSeq" id="WP_180142972.1">
    <property type="nucleotide sequence ID" value="NZ_CAADHO010000006.1"/>
</dbReference>
<feature type="transmembrane region" description="Helical" evidence="1">
    <location>
        <begin position="119"/>
        <end position="136"/>
    </location>
</feature>
<protein>
    <submittedName>
        <fullName evidence="3">Eama domain</fullName>
    </submittedName>
</protein>
<reference evidence="3 4" key="1">
    <citation type="submission" date="2019-03" db="EMBL/GenBank/DDBJ databases">
        <authorList>
            <person name="Nijsse B."/>
        </authorList>
    </citation>
    <scope>NUCLEOTIDE SEQUENCE [LARGE SCALE GENOMIC DNA]</scope>
    <source>
        <strain evidence="3">Desulfoluna butyratoxydans MSL71</strain>
    </source>
</reference>
<dbReference type="SUPFAM" id="SSF103481">
    <property type="entry name" value="Multidrug resistance efflux transporter EmrE"/>
    <property type="match status" value="1"/>
</dbReference>
<evidence type="ECO:0000313" key="4">
    <source>
        <dbReference type="Proteomes" id="UP000507962"/>
    </source>
</evidence>
<feature type="transmembrane region" description="Helical" evidence="1">
    <location>
        <begin position="91"/>
        <end position="112"/>
    </location>
</feature>
<dbReference type="AlphaFoldDB" id="A0A4U8YWU1"/>
<evidence type="ECO:0000259" key="2">
    <source>
        <dbReference type="Pfam" id="PF00892"/>
    </source>
</evidence>
<feature type="transmembrane region" description="Helical" evidence="1">
    <location>
        <begin position="66"/>
        <end position="85"/>
    </location>
</feature>
<keyword evidence="4" id="KW-1185">Reference proteome</keyword>
<gene>
    <name evidence="3" type="ORF">MSL71_35660</name>
</gene>
<accession>A0A4U8YWU1</accession>
<feature type="domain" description="EamA" evidence="2">
    <location>
        <begin position="5"/>
        <end position="135"/>
    </location>
</feature>
<keyword evidence="1" id="KW-0472">Membrane</keyword>
<keyword evidence="1" id="KW-0812">Transmembrane</keyword>
<dbReference type="InterPro" id="IPR037185">
    <property type="entry name" value="EmrE-like"/>
</dbReference>
<dbReference type="InterPro" id="IPR000620">
    <property type="entry name" value="EamA_dom"/>
</dbReference>
<organism evidence="3 4">
    <name type="scientific">Desulfoluna butyratoxydans</name>
    <dbReference type="NCBI Taxonomy" id="231438"/>
    <lineage>
        <taxon>Bacteria</taxon>
        <taxon>Pseudomonadati</taxon>
        <taxon>Thermodesulfobacteriota</taxon>
        <taxon>Desulfobacteria</taxon>
        <taxon>Desulfobacterales</taxon>
        <taxon>Desulfolunaceae</taxon>
        <taxon>Desulfoluna</taxon>
    </lineage>
</organism>
<dbReference type="Pfam" id="PF00892">
    <property type="entry name" value="EamA"/>
    <property type="match status" value="1"/>
</dbReference>
<dbReference type="GO" id="GO:0016020">
    <property type="term" value="C:membrane"/>
    <property type="evidence" value="ECO:0007669"/>
    <property type="project" value="InterPro"/>
</dbReference>